<feature type="chain" id="PRO_5010364756" evidence="4">
    <location>
        <begin position="25"/>
        <end position="828"/>
    </location>
</feature>
<dbReference type="STRING" id="388950.GCA_001611675_00214"/>
<protein>
    <submittedName>
        <fullName evidence="6">Outer membrane receptor proteins, mostly Fe transport</fullName>
    </submittedName>
</protein>
<comment type="subcellular location">
    <subcellularLocation>
        <location evidence="1">Cell outer membrane</location>
    </subcellularLocation>
</comment>
<dbReference type="SUPFAM" id="SSF49464">
    <property type="entry name" value="Carboxypeptidase regulatory domain-like"/>
    <property type="match status" value="1"/>
</dbReference>
<gene>
    <name evidence="6" type="ORF">SAMN04487941_1119</name>
</gene>
<evidence type="ECO:0000256" key="4">
    <source>
        <dbReference type="SAM" id="SignalP"/>
    </source>
</evidence>
<evidence type="ECO:0000313" key="7">
    <source>
        <dbReference type="Proteomes" id="UP000182491"/>
    </source>
</evidence>
<sequence length="828" mass="92604">MKKGLLLLLGQLCLFSSVSITALAQEGTPASATSTPQHSGKITGVLTDSVSGKPIDYATVALLRQGETQAVDGTLTDAQGAFSFTNVSTGTYVLAVSFIGYQTKSIGPVSITETNRSSALGTIRLSPATTQLQEVNVETMRPTITMEADRMVVNIEGTAMAAGNTAYDVLAKSPGVYIDQDGNIQLNGKSGVTVMLDGKLTYLSSRDLRTLLEGMAAENIKNIEIITNPSAKYDAEGSSGILNINLKKNTQQGMNGSVYGSYNYNGKQHGYSTGGNINYKTSQWNSYINLDMARRVGGREATFTRVFFNEAQTTYFDQVATGNYEVEGPPVVRVGTDYTINKVHSIGFMANYGTNKLHSDFLTDTYIGPAPNQPLLYIDANNYNVNRFSNFTTNLHYQGKLDTVGTTLSADIDFVKITNRGYGNFYNFYDSLATDQPVRQDFLYTDTPNGFDIYAAKVDFARPLMEGHKLELGAKASRVVSDNDSRFYFNNSEVPVLDLNRTNHFVYDEDIYAAYLNWNGKFGDNYTVQAGLRAEQTRSVGESFTTGDIRKRKYLDFFPSIFVQQKLNENYQVNYSYSRRIQRPNYGSLNPFISYRDPYTYVQGNPGLRPQYTHAFGITQVFKKDYSLVFNYQLLQDVISELPILDVENATTIYTTGNVDDAQNISLTAILPFQIMKNWDTNNTLVTAYNEYTMLIGNELEVNDQIFYMVQTNHNILLPKKFKLEVNGVYRGPAASGLYRIAPMWWVHAAVKKSFLDDKLDVSLNVNDIFKTYRLVFTTDIGENINDFDQYFRGRNVGVTLRYNFSRGAEFKANRRNNSLDELNRTGN</sequence>
<dbReference type="InterPro" id="IPR036942">
    <property type="entry name" value="Beta-barrel_TonB_sf"/>
</dbReference>
<dbReference type="AlphaFoldDB" id="A0A1I7GLU1"/>
<dbReference type="Gene3D" id="2.60.40.1120">
    <property type="entry name" value="Carboxypeptidase-like, regulatory domain"/>
    <property type="match status" value="1"/>
</dbReference>
<dbReference type="OrthoDB" id="905812at2"/>
<evidence type="ECO:0000256" key="3">
    <source>
        <dbReference type="ARBA" id="ARBA00023237"/>
    </source>
</evidence>
<dbReference type="InterPro" id="IPR041700">
    <property type="entry name" value="OMP_b-brl_3"/>
</dbReference>
<evidence type="ECO:0000259" key="5">
    <source>
        <dbReference type="Pfam" id="PF14905"/>
    </source>
</evidence>
<keyword evidence="2" id="KW-0472">Membrane</keyword>
<evidence type="ECO:0000256" key="1">
    <source>
        <dbReference type="ARBA" id="ARBA00004442"/>
    </source>
</evidence>
<dbReference type="PANTHER" id="PTHR40980:SF4">
    <property type="entry name" value="TONB-DEPENDENT RECEPTOR-LIKE BETA-BARREL DOMAIN-CONTAINING PROTEIN"/>
    <property type="match status" value="1"/>
</dbReference>
<dbReference type="PANTHER" id="PTHR40980">
    <property type="entry name" value="PLUG DOMAIN-CONTAINING PROTEIN"/>
    <property type="match status" value="1"/>
</dbReference>
<organism evidence="6 7">
    <name type="scientific">Pontibacter akesuensis</name>
    <dbReference type="NCBI Taxonomy" id="388950"/>
    <lineage>
        <taxon>Bacteria</taxon>
        <taxon>Pseudomonadati</taxon>
        <taxon>Bacteroidota</taxon>
        <taxon>Cytophagia</taxon>
        <taxon>Cytophagales</taxon>
        <taxon>Hymenobacteraceae</taxon>
        <taxon>Pontibacter</taxon>
    </lineage>
</organism>
<keyword evidence="3" id="KW-0998">Cell outer membrane</keyword>
<dbReference type="EMBL" id="FPCA01000001">
    <property type="protein sequence ID" value="SFU49423.1"/>
    <property type="molecule type" value="Genomic_DNA"/>
</dbReference>
<accession>A0A1I7GLU1</accession>
<dbReference type="GO" id="GO:0009279">
    <property type="term" value="C:cell outer membrane"/>
    <property type="evidence" value="ECO:0007669"/>
    <property type="project" value="UniProtKB-SubCell"/>
</dbReference>
<evidence type="ECO:0000313" key="6">
    <source>
        <dbReference type="EMBL" id="SFU49423.1"/>
    </source>
</evidence>
<dbReference type="SUPFAM" id="SSF56935">
    <property type="entry name" value="Porins"/>
    <property type="match status" value="1"/>
</dbReference>
<keyword evidence="6" id="KW-0675">Receptor</keyword>
<evidence type="ECO:0000256" key="2">
    <source>
        <dbReference type="ARBA" id="ARBA00023136"/>
    </source>
</evidence>
<keyword evidence="4" id="KW-0732">Signal</keyword>
<name>A0A1I7GLU1_9BACT</name>
<keyword evidence="7" id="KW-1185">Reference proteome</keyword>
<dbReference type="Gene3D" id="2.170.130.10">
    <property type="entry name" value="TonB-dependent receptor, plug domain"/>
    <property type="match status" value="1"/>
</dbReference>
<dbReference type="Pfam" id="PF14905">
    <property type="entry name" value="OMP_b-brl_3"/>
    <property type="match status" value="1"/>
</dbReference>
<dbReference type="RefSeq" id="WP_068836446.1">
    <property type="nucleotide sequence ID" value="NZ_BMXC01000001.1"/>
</dbReference>
<dbReference type="Proteomes" id="UP000182491">
    <property type="component" value="Unassembled WGS sequence"/>
</dbReference>
<dbReference type="Pfam" id="PF13620">
    <property type="entry name" value="CarboxypepD_reg"/>
    <property type="match status" value="1"/>
</dbReference>
<proteinExistence type="predicted"/>
<dbReference type="InterPro" id="IPR037066">
    <property type="entry name" value="Plug_dom_sf"/>
</dbReference>
<feature type="signal peptide" evidence="4">
    <location>
        <begin position="1"/>
        <end position="24"/>
    </location>
</feature>
<reference evidence="7" key="1">
    <citation type="submission" date="2016-10" db="EMBL/GenBank/DDBJ databases">
        <authorList>
            <person name="Varghese N."/>
        </authorList>
    </citation>
    <scope>NUCLEOTIDE SEQUENCE [LARGE SCALE GENOMIC DNA]</scope>
    <source>
        <strain evidence="7">DSM 18820</strain>
    </source>
</reference>
<dbReference type="Gene3D" id="2.40.170.20">
    <property type="entry name" value="TonB-dependent receptor, beta-barrel domain"/>
    <property type="match status" value="1"/>
</dbReference>
<dbReference type="InterPro" id="IPR008969">
    <property type="entry name" value="CarboxyPept-like_regulatory"/>
</dbReference>
<feature type="domain" description="Outer membrane protein beta-barrel" evidence="5">
    <location>
        <begin position="400"/>
        <end position="803"/>
    </location>
</feature>